<evidence type="ECO:0000256" key="4">
    <source>
        <dbReference type="PROSITE-ProRule" id="PRU00335"/>
    </source>
</evidence>
<dbReference type="PANTHER" id="PTHR47506">
    <property type="entry name" value="TRANSCRIPTIONAL REGULATORY PROTEIN"/>
    <property type="match status" value="1"/>
</dbReference>
<accession>A0A8J4E3A4</accession>
<evidence type="ECO:0000256" key="1">
    <source>
        <dbReference type="ARBA" id="ARBA00023015"/>
    </source>
</evidence>
<evidence type="ECO:0000256" key="3">
    <source>
        <dbReference type="ARBA" id="ARBA00023163"/>
    </source>
</evidence>
<name>A0A8J4E3A4_9ACTN</name>
<keyword evidence="3" id="KW-0804">Transcription</keyword>
<dbReference type="InterPro" id="IPR036271">
    <property type="entry name" value="Tet_transcr_reg_TetR-rel_C_sf"/>
</dbReference>
<dbReference type="SUPFAM" id="SSF48498">
    <property type="entry name" value="Tetracyclin repressor-like, C-terminal domain"/>
    <property type="match status" value="1"/>
</dbReference>
<dbReference type="SUPFAM" id="SSF46689">
    <property type="entry name" value="Homeodomain-like"/>
    <property type="match status" value="1"/>
</dbReference>
<dbReference type="PANTHER" id="PTHR47506:SF6">
    <property type="entry name" value="HTH-TYPE TRANSCRIPTIONAL REPRESSOR NEMR"/>
    <property type="match status" value="1"/>
</dbReference>
<dbReference type="RefSeq" id="WP_204003258.1">
    <property type="nucleotide sequence ID" value="NZ_BOPG01000049.1"/>
</dbReference>
<dbReference type="InterPro" id="IPR009057">
    <property type="entry name" value="Homeodomain-like_sf"/>
</dbReference>
<dbReference type="Pfam" id="PF00440">
    <property type="entry name" value="TetR_N"/>
    <property type="match status" value="1"/>
</dbReference>
<dbReference type="EMBL" id="BOPG01000049">
    <property type="protein sequence ID" value="GIJ59891.1"/>
    <property type="molecule type" value="Genomic_DNA"/>
</dbReference>
<protein>
    <submittedName>
        <fullName evidence="6">TetR family transcriptional regulator</fullName>
    </submittedName>
</protein>
<dbReference type="Gene3D" id="1.10.10.60">
    <property type="entry name" value="Homeodomain-like"/>
    <property type="match status" value="1"/>
</dbReference>
<dbReference type="InterPro" id="IPR001647">
    <property type="entry name" value="HTH_TetR"/>
</dbReference>
<evidence type="ECO:0000313" key="6">
    <source>
        <dbReference type="EMBL" id="GIJ59891.1"/>
    </source>
</evidence>
<evidence type="ECO:0000313" key="7">
    <source>
        <dbReference type="Proteomes" id="UP000612585"/>
    </source>
</evidence>
<keyword evidence="7" id="KW-1185">Reference proteome</keyword>
<dbReference type="Pfam" id="PF16925">
    <property type="entry name" value="TetR_C_13"/>
    <property type="match status" value="1"/>
</dbReference>
<dbReference type="GO" id="GO:0003677">
    <property type="term" value="F:DNA binding"/>
    <property type="evidence" value="ECO:0007669"/>
    <property type="project" value="UniProtKB-UniRule"/>
</dbReference>
<keyword evidence="2 4" id="KW-0238">DNA-binding</keyword>
<dbReference type="PROSITE" id="PS50977">
    <property type="entry name" value="HTH_TETR_2"/>
    <property type="match status" value="1"/>
</dbReference>
<dbReference type="Proteomes" id="UP000612585">
    <property type="component" value="Unassembled WGS sequence"/>
</dbReference>
<organism evidence="6 7">
    <name type="scientific">Virgisporangium aurantiacum</name>
    <dbReference type="NCBI Taxonomy" id="175570"/>
    <lineage>
        <taxon>Bacteria</taxon>
        <taxon>Bacillati</taxon>
        <taxon>Actinomycetota</taxon>
        <taxon>Actinomycetes</taxon>
        <taxon>Micromonosporales</taxon>
        <taxon>Micromonosporaceae</taxon>
        <taxon>Virgisporangium</taxon>
    </lineage>
</organism>
<dbReference type="Gene3D" id="1.10.357.10">
    <property type="entry name" value="Tetracycline Repressor, domain 2"/>
    <property type="match status" value="1"/>
</dbReference>
<dbReference type="AlphaFoldDB" id="A0A8J4E3A4"/>
<dbReference type="InterPro" id="IPR011075">
    <property type="entry name" value="TetR_C"/>
</dbReference>
<reference evidence="6" key="1">
    <citation type="submission" date="2021-01" db="EMBL/GenBank/DDBJ databases">
        <title>Whole genome shotgun sequence of Virgisporangium aurantiacum NBRC 16421.</title>
        <authorList>
            <person name="Komaki H."/>
            <person name="Tamura T."/>
        </authorList>
    </citation>
    <scope>NUCLEOTIDE SEQUENCE</scope>
    <source>
        <strain evidence="6">NBRC 16421</strain>
    </source>
</reference>
<keyword evidence="1" id="KW-0805">Transcription regulation</keyword>
<gene>
    <name evidence="6" type="ORF">Vau01_074070</name>
</gene>
<comment type="caution">
    <text evidence="6">The sequence shown here is derived from an EMBL/GenBank/DDBJ whole genome shotgun (WGS) entry which is preliminary data.</text>
</comment>
<evidence type="ECO:0000256" key="2">
    <source>
        <dbReference type="ARBA" id="ARBA00023125"/>
    </source>
</evidence>
<feature type="domain" description="HTH tetR-type" evidence="5">
    <location>
        <begin position="6"/>
        <end position="66"/>
    </location>
</feature>
<dbReference type="InterPro" id="IPR023772">
    <property type="entry name" value="DNA-bd_HTH_TetR-type_CS"/>
</dbReference>
<proteinExistence type="predicted"/>
<evidence type="ECO:0000259" key="5">
    <source>
        <dbReference type="PROSITE" id="PS50977"/>
    </source>
</evidence>
<sequence>MTRRGDNARLAILETAMLRSTVDGLDGLSLGKLAAELGVSKAGLFAHFPSKEALQLAVVDYAADLFIAEVVEPVLAEQSRLVRLWRAHELNLGWKGSGLPGGCFFTNAQVEFDARPGPVRDRLTEALERWLEFLVRLAGSARKHGELRPDADPERLAFELHAYAAAATYQSRILPARSSLDHARAAGLSRLRALAVDPSALPTEAVS</sequence>
<dbReference type="PROSITE" id="PS01081">
    <property type="entry name" value="HTH_TETR_1"/>
    <property type="match status" value="1"/>
</dbReference>
<feature type="DNA-binding region" description="H-T-H motif" evidence="4">
    <location>
        <begin position="29"/>
        <end position="48"/>
    </location>
</feature>